<dbReference type="PANTHER" id="PTHR22605">
    <property type="entry name" value="RZ-TYPE DOMAIN-CONTAINING PROTEIN"/>
    <property type="match status" value="1"/>
</dbReference>
<reference evidence="1 2" key="1">
    <citation type="submission" date="2024-01" db="EMBL/GenBank/DDBJ databases">
        <title>The genome of the rayed Mediterranean limpet Patella caerulea (Linnaeus, 1758).</title>
        <authorList>
            <person name="Anh-Thu Weber A."/>
            <person name="Halstead-Nussloch G."/>
        </authorList>
    </citation>
    <scope>NUCLEOTIDE SEQUENCE [LARGE SCALE GENOMIC DNA]</scope>
    <source>
        <strain evidence="1">AATW-2023a</strain>
        <tissue evidence="1">Whole specimen</tissue>
    </source>
</reference>
<evidence type="ECO:0000313" key="1">
    <source>
        <dbReference type="EMBL" id="KAK6169915.1"/>
    </source>
</evidence>
<evidence type="ECO:0000313" key="2">
    <source>
        <dbReference type="Proteomes" id="UP001347796"/>
    </source>
</evidence>
<protein>
    <submittedName>
        <fullName evidence="1">Uncharacterized protein</fullName>
    </submittedName>
</protein>
<dbReference type="PANTHER" id="PTHR22605:SF16">
    <property type="entry name" value="E3 UBIQUITIN-PROTEIN LIGASE RNF213"/>
    <property type="match status" value="1"/>
</dbReference>
<organism evidence="1 2">
    <name type="scientific">Patella caerulea</name>
    <name type="common">Rayed Mediterranean limpet</name>
    <dbReference type="NCBI Taxonomy" id="87958"/>
    <lineage>
        <taxon>Eukaryota</taxon>
        <taxon>Metazoa</taxon>
        <taxon>Spiralia</taxon>
        <taxon>Lophotrochozoa</taxon>
        <taxon>Mollusca</taxon>
        <taxon>Gastropoda</taxon>
        <taxon>Patellogastropoda</taxon>
        <taxon>Patelloidea</taxon>
        <taxon>Patellidae</taxon>
        <taxon>Patella</taxon>
    </lineage>
</organism>
<dbReference type="GO" id="GO:0004842">
    <property type="term" value="F:ubiquitin-protein transferase activity"/>
    <property type="evidence" value="ECO:0007669"/>
    <property type="project" value="InterPro"/>
</dbReference>
<dbReference type="EMBL" id="JAZGQO010000014">
    <property type="protein sequence ID" value="KAK6169915.1"/>
    <property type="molecule type" value="Genomic_DNA"/>
</dbReference>
<accession>A0AAN8J5L6</accession>
<comment type="caution">
    <text evidence="1">The sequence shown here is derived from an EMBL/GenBank/DDBJ whole genome shotgun (WGS) entry which is preliminary data.</text>
</comment>
<proteinExistence type="predicted"/>
<dbReference type="InterPro" id="IPR031248">
    <property type="entry name" value="RNF213"/>
</dbReference>
<dbReference type="GO" id="GO:0016887">
    <property type="term" value="F:ATP hydrolysis activity"/>
    <property type="evidence" value="ECO:0007669"/>
    <property type="project" value="InterPro"/>
</dbReference>
<name>A0AAN8J5L6_PATCE</name>
<keyword evidence="2" id="KW-1185">Reference proteome</keyword>
<sequence>MFHFSEGLKELKVFVDLAFISAGEGDLDIDKVNCFHAVTSAFAPLIFDLKQDSKFDEVMNKCNLVWKELQNDKNLTNKLHDTNNQLDWFKAVRQSHGSVEVTSLKQAEMIVAQGIYKIGFPKDKTSKTQLVRLFICLFKC</sequence>
<dbReference type="AlphaFoldDB" id="A0AAN8J5L6"/>
<gene>
    <name evidence="1" type="ORF">SNE40_018436</name>
</gene>
<dbReference type="Proteomes" id="UP001347796">
    <property type="component" value="Unassembled WGS sequence"/>
</dbReference>